<evidence type="ECO:0000313" key="2">
    <source>
        <dbReference type="EMBL" id="ELP88262.1"/>
    </source>
</evidence>
<protein>
    <recommendedName>
        <fullName evidence="1">FHA domain-containing protein</fullName>
    </recommendedName>
</protein>
<dbReference type="InterPro" id="IPR000253">
    <property type="entry name" value="FHA_dom"/>
</dbReference>
<evidence type="ECO:0000313" key="3">
    <source>
        <dbReference type="Proteomes" id="UP000014680"/>
    </source>
</evidence>
<dbReference type="OrthoDB" id="5954824at2759"/>
<dbReference type="PROSITE" id="PS50006">
    <property type="entry name" value="FHA_DOMAIN"/>
    <property type="match status" value="1"/>
</dbReference>
<feature type="domain" description="FHA" evidence="1">
    <location>
        <begin position="48"/>
        <end position="108"/>
    </location>
</feature>
<dbReference type="Gene3D" id="2.60.200.20">
    <property type="match status" value="1"/>
</dbReference>
<dbReference type="VEuPathDB" id="AmoebaDB:EIN_226250"/>
<dbReference type="SUPFAM" id="SSF49879">
    <property type="entry name" value="SMAD/FHA domain"/>
    <property type="match status" value="1"/>
</dbReference>
<keyword evidence="3" id="KW-1185">Reference proteome</keyword>
<evidence type="ECO:0000259" key="1">
    <source>
        <dbReference type="PROSITE" id="PS50006"/>
    </source>
</evidence>
<dbReference type="GeneID" id="14887347"/>
<dbReference type="EMBL" id="KB206756">
    <property type="protein sequence ID" value="ELP88262.1"/>
    <property type="molecule type" value="Genomic_DNA"/>
</dbReference>
<accession>A0A0A1U2H2</accession>
<gene>
    <name evidence="2" type="ORF">EIN_226250</name>
</gene>
<name>A0A0A1U2H2_ENTIV</name>
<organism evidence="2 3">
    <name type="scientific">Entamoeba invadens IP1</name>
    <dbReference type="NCBI Taxonomy" id="370355"/>
    <lineage>
        <taxon>Eukaryota</taxon>
        <taxon>Amoebozoa</taxon>
        <taxon>Evosea</taxon>
        <taxon>Archamoebae</taxon>
        <taxon>Mastigamoebida</taxon>
        <taxon>Entamoebidae</taxon>
        <taxon>Entamoeba</taxon>
    </lineage>
</organism>
<reference evidence="2 3" key="1">
    <citation type="submission" date="2012-10" db="EMBL/GenBank/DDBJ databases">
        <authorList>
            <person name="Zafar N."/>
            <person name="Inman J."/>
            <person name="Hall N."/>
            <person name="Lorenzi H."/>
            <person name="Caler E."/>
        </authorList>
    </citation>
    <scope>NUCLEOTIDE SEQUENCE [LARGE SCALE GENOMIC DNA]</scope>
    <source>
        <strain evidence="2 3">IP1</strain>
    </source>
</reference>
<proteinExistence type="predicted"/>
<dbReference type="InterPro" id="IPR008984">
    <property type="entry name" value="SMAD_FHA_dom_sf"/>
</dbReference>
<dbReference type="RefSeq" id="XP_004255033.1">
    <property type="nucleotide sequence ID" value="XM_004254985.1"/>
</dbReference>
<dbReference type="AlphaFoldDB" id="A0A0A1U2H2"/>
<dbReference type="OMA" id="FAMKIIY"/>
<dbReference type="KEGG" id="eiv:EIN_226250"/>
<dbReference type="Proteomes" id="UP000014680">
    <property type="component" value="Unassembled WGS sequence"/>
</dbReference>
<sequence length="135" mass="15407">MPRPPKDEEATKNEVELKETKRACARLVVDNNEENLIIELNEKTELPVYLGREGKEFKEKGTFVNLKKYTEAKTISHLHAKILYDAKQRAYTFLSIGRNGTHVDGEAHLKEQGELVLCDRSVIQIGGFAMKIIYC</sequence>